<accession>L1IV99</accession>
<dbReference type="Proteomes" id="UP000011087">
    <property type="component" value="Unassembled WGS sequence"/>
</dbReference>
<dbReference type="GeneID" id="17296855"/>
<dbReference type="EnsemblProtists" id="EKX40037">
    <property type="protein sequence ID" value="EKX40037"/>
    <property type="gene ID" value="GUITHDRAFT_113773"/>
</dbReference>
<name>L1IV99_GUITC</name>
<dbReference type="AlphaFoldDB" id="L1IV99"/>
<organism evidence="2">
    <name type="scientific">Guillardia theta (strain CCMP2712)</name>
    <name type="common">Cryptophyte</name>
    <dbReference type="NCBI Taxonomy" id="905079"/>
    <lineage>
        <taxon>Eukaryota</taxon>
        <taxon>Cryptophyceae</taxon>
        <taxon>Pyrenomonadales</taxon>
        <taxon>Geminigeraceae</taxon>
        <taxon>Guillardia</taxon>
    </lineage>
</organism>
<feature type="coiled-coil region" evidence="1">
    <location>
        <begin position="94"/>
        <end position="139"/>
    </location>
</feature>
<sequence length="282" mass="31250">MEVLLGKDVTPTVGQRVKMASQFKDKGQGTVIAVHANGGYCSVRWDNGQEEKVVFTGQRGDYFLVLDGDSGPMSTQDTGDDSASSANLHKQLLAQEVVKALRQAQIEIARLEAQKAEVIAQANAQKAVLAKEVKSLRAELERLGPNRNGAMSGDNVPTEDLVDSLQRRKEFEENFTRTLRDLRKELENTSIKSLSSKGQVSLGIRSLLQLSNERIEKVMEEAAQVPVEERLHIESLRLLMENAKLRKCLNEYSEGLLQHTLVKADQVNGQTTRNSSSFFGLI</sequence>
<dbReference type="KEGG" id="gtt:GUITHDRAFT_113773"/>
<evidence type="ECO:0000313" key="2">
    <source>
        <dbReference type="EMBL" id="EKX40037.1"/>
    </source>
</evidence>
<reference evidence="4" key="2">
    <citation type="submission" date="2012-11" db="EMBL/GenBank/DDBJ databases">
        <authorList>
            <person name="Kuo A."/>
            <person name="Curtis B.A."/>
            <person name="Tanifuji G."/>
            <person name="Burki F."/>
            <person name="Gruber A."/>
            <person name="Irimia M."/>
            <person name="Maruyama S."/>
            <person name="Arias M.C."/>
            <person name="Ball S.G."/>
            <person name="Gile G.H."/>
            <person name="Hirakawa Y."/>
            <person name="Hopkins J.F."/>
            <person name="Rensing S.A."/>
            <person name="Schmutz J."/>
            <person name="Symeonidi A."/>
            <person name="Elias M."/>
            <person name="Eveleigh R.J."/>
            <person name="Herman E.K."/>
            <person name="Klute M.J."/>
            <person name="Nakayama T."/>
            <person name="Obornik M."/>
            <person name="Reyes-Prieto A."/>
            <person name="Armbrust E.V."/>
            <person name="Aves S.J."/>
            <person name="Beiko R.G."/>
            <person name="Coutinho P."/>
            <person name="Dacks J.B."/>
            <person name="Durnford D.G."/>
            <person name="Fast N.M."/>
            <person name="Green B.R."/>
            <person name="Grisdale C."/>
            <person name="Hempe F."/>
            <person name="Henrissat B."/>
            <person name="Hoppner M.P."/>
            <person name="Ishida K.-I."/>
            <person name="Kim E."/>
            <person name="Koreny L."/>
            <person name="Kroth P.G."/>
            <person name="Liu Y."/>
            <person name="Malik S.-B."/>
            <person name="Maier U.G."/>
            <person name="McRose D."/>
            <person name="Mock T."/>
            <person name="Neilson J.A."/>
            <person name="Onodera N.T."/>
            <person name="Poole A.M."/>
            <person name="Pritham E.J."/>
            <person name="Richards T.A."/>
            <person name="Rocap G."/>
            <person name="Roy S.W."/>
            <person name="Sarai C."/>
            <person name="Schaack S."/>
            <person name="Shirato S."/>
            <person name="Slamovits C.H."/>
            <person name="Spencer D.F."/>
            <person name="Suzuki S."/>
            <person name="Worden A.Z."/>
            <person name="Zauner S."/>
            <person name="Barry K."/>
            <person name="Bell C."/>
            <person name="Bharti A.K."/>
            <person name="Crow J.A."/>
            <person name="Grimwood J."/>
            <person name="Kramer R."/>
            <person name="Lindquist E."/>
            <person name="Lucas S."/>
            <person name="Salamov A."/>
            <person name="McFadden G.I."/>
            <person name="Lane C.E."/>
            <person name="Keeling P.J."/>
            <person name="Gray M.W."/>
            <person name="Grigoriev I.V."/>
            <person name="Archibald J.M."/>
        </authorList>
    </citation>
    <scope>NUCLEOTIDE SEQUENCE</scope>
    <source>
        <strain evidence="4">CCMP2712</strain>
    </source>
</reference>
<reference evidence="2 4" key="1">
    <citation type="journal article" date="2012" name="Nature">
        <title>Algal genomes reveal evolutionary mosaicism and the fate of nucleomorphs.</title>
        <authorList>
            <consortium name="DOE Joint Genome Institute"/>
            <person name="Curtis B.A."/>
            <person name="Tanifuji G."/>
            <person name="Burki F."/>
            <person name="Gruber A."/>
            <person name="Irimia M."/>
            <person name="Maruyama S."/>
            <person name="Arias M.C."/>
            <person name="Ball S.G."/>
            <person name="Gile G.H."/>
            <person name="Hirakawa Y."/>
            <person name="Hopkins J.F."/>
            <person name="Kuo A."/>
            <person name="Rensing S.A."/>
            <person name="Schmutz J."/>
            <person name="Symeonidi A."/>
            <person name="Elias M."/>
            <person name="Eveleigh R.J."/>
            <person name="Herman E.K."/>
            <person name="Klute M.J."/>
            <person name="Nakayama T."/>
            <person name="Obornik M."/>
            <person name="Reyes-Prieto A."/>
            <person name="Armbrust E.V."/>
            <person name="Aves S.J."/>
            <person name="Beiko R.G."/>
            <person name="Coutinho P."/>
            <person name="Dacks J.B."/>
            <person name="Durnford D.G."/>
            <person name="Fast N.M."/>
            <person name="Green B.R."/>
            <person name="Grisdale C.J."/>
            <person name="Hempel F."/>
            <person name="Henrissat B."/>
            <person name="Hoppner M.P."/>
            <person name="Ishida K."/>
            <person name="Kim E."/>
            <person name="Koreny L."/>
            <person name="Kroth P.G."/>
            <person name="Liu Y."/>
            <person name="Malik S.B."/>
            <person name="Maier U.G."/>
            <person name="McRose D."/>
            <person name="Mock T."/>
            <person name="Neilson J.A."/>
            <person name="Onodera N.T."/>
            <person name="Poole A.M."/>
            <person name="Pritham E.J."/>
            <person name="Richards T.A."/>
            <person name="Rocap G."/>
            <person name="Roy S.W."/>
            <person name="Sarai C."/>
            <person name="Schaack S."/>
            <person name="Shirato S."/>
            <person name="Slamovits C.H."/>
            <person name="Spencer D.F."/>
            <person name="Suzuki S."/>
            <person name="Worden A.Z."/>
            <person name="Zauner S."/>
            <person name="Barry K."/>
            <person name="Bell C."/>
            <person name="Bharti A.K."/>
            <person name="Crow J.A."/>
            <person name="Grimwood J."/>
            <person name="Kramer R."/>
            <person name="Lindquist E."/>
            <person name="Lucas S."/>
            <person name="Salamov A."/>
            <person name="McFadden G.I."/>
            <person name="Lane C.E."/>
            <person name="Keeling P.J."/>
            <person name="Gray M.W."/>
            <person name="Grigoriev I.V."/>
            <person name="Archibald J.M."/>
        </authorList>
    </citation>
    <scope>NUCLEOTIDE SEQUENCE</scope>
    <source>
        <strain evidence="2 4">CCMP2712</strain>
    </source>
</reference>
<gene>
    <name evidence="2" type="ORF">GUITHDRAFT_113773</name>
</gene>
<keyword evidence="4" id="KW-1185">Reference proteome</keyword>
<dbReference type="EMBL" id="JH993034">
    <property type="protein sequence ID" value="EKX40037.1"/>
    <property type="molecule type" value="Genomic_DNA"/>
</dbReference>
<dbReference type="RefSeq" id="XP_005827017.1">
    <property type="nucleotide sequence ID" value="XM_005826960.1"/>
</dbReference>
<evidence type="ECO:0000313" key="3">
    <source>
        <dbReference type="EnsemblProtists" id="EKX40037"/>
    </source>
</evidence>
<dbReference type="HOGENOM" id="CLU_988496_0_0_1"/>
<dbReference type="PaxDb" id="55529-EKX40037"/>
<evidence type="ECO:0000313" key="4">
    <source>
        <dbReference type="Proteomes" id="UP000011087"/>
    </source>
</evidence>
<evidence type="ECO:0000256" key="1">
    <source>
        <dbReference type="SAM" id="Coils"/>
    </source>
</evidence>
<protein>
    <submittedName>
        <fullName evidence="2 3">Uncharacterized protein</fullName>
    </submittedName>
</protein>
<reference evidence="3" key="3">
    <citation type="submission" date="2016-03" db="UniProtKB">
        <authorList>
            <consortium name="EnsemblProtists"/>
        </authorList>
    </citation>
    <scope>IDENTIFICATION</scope>
</reference>
<dbReference type="OrthoDB" id="10462922at2759"/>
<keyword evidence="1" id="KW-0175">Coiled coil</keyword>
<proteinExistence type="predicted"/>